<evidence type="ECO:0000313" key="8">
    <source>
        <dbReference type="Proteomes" id="UP000029380"/>
    </source>
</evidence>
<evidence type="ECO:0000313" key="7">
    <source>
        <dbReference type="EMBL" id="KFN90879.1"/>
    </source>
</evidence>
<feature type="transmembrane region" description="Helical" evidence="6">
    <location>
        <begin position="6"/>
        <end position="25"/>
    </location>
</feature>
<evidence type="ECO:0000256" key="6">
    <source>
        <dbReference type="SAM" id="Phobius"/>
    </source>
</evidence>
<dbReference type="EMBL" id="JPVU01000179">
    <property type="protein sequence ID" value="KFN90879.1"/>
    <property type="molecule type" value="Genomic_DNA"/>
</dbReference>
<organism evidence="7 8">
    <name type="scientific">Tetragenococcus muriaticus PMC-11-5</name>
    <dbReference type="NCBI Taxonomy" id="1302649"/>
    <lineage>
        <taxon>Bacteria</taxon>
        <taxon>Bacillati</taxon>
        <taxon>Bacillota</taxon>
        <taxon>Bacilli</taxon>
        <taxon>Lactobacillales</taxon>
        <taxon>Enterococcaceae</taxon>
        <taxon>Tetragenococcus</taxon>
    </lineage>
</organism>
<name>A0A091C1V1_9ENTE</name>
<accession>A0A091C1V1</accession>
<dbReference type="Proteomes" id="UP000029380">
    <property type="component" value="Unassembled WGS sequence"/>
</dbReference>
<protein>
    <submittedName>
        <fullName evidence="7">Uncharacterized protein</fullName>
    </submittedName>
</protein>
<reference evidence="7 8" key="1">
    <citation type="submission" date="2014-08" db="EMBL/GenBank/DDBJ databases">
        <title>Genome sequence of Tetragenococcus muriaticus.</title>
        <authorList>
            <person name="Chuea-nongthon C."/>
            <person name="Rodtong S."/>
            <person name="Yongsawatdigul J."/>
            <person name="Steele J.L."/>
            <person name="Liu X.-y."/>
            <person name="Speers J."/>
            <person name="Glasner J.D."/>
            <person name="Neeno-Eckwall E.C."/>
        </authorList>
    </citation>
    <scope>NUCLEOTIDE SEQUENCE [LARGE SCALE GENOMIC DNA]</scope>
    <source>
        <strain evidence="7 8">PMC-11-5</strain>
    </source>
</reference>
<gene>
    <name evidence="7" type="ORF">TMUPMC115_1703</name>
</gene>
<evidence type="ECO:0000256" key="4">
    <source>
        <dbReference type="ARBA" id="ARBA00022989"/>
    </source>
</evidence>
<evidence type="ECO:0000256" key="1">
    <source>
        <dbReference type="ARBA" id="ARBA00004167"/>
    </source>
</evidence>
<comment type="subcellular location">
    <subcellularLocation>
        <location evidence="1">Membrane</location>
        <topology evidence="1">Single-pass membrane protein</topology>
    </subcellularLocation>
</comment>
<keyword evidence="5 6" id="KW-0472">Membrane</keyword>
<proteinExistence type="inferred from homology"/>
<sequence length="39" mass="4334">MSIGYVILIAVLALIIGAVGGFFLARKYMENYMKKNSTH</sequence>
<comment type="similarity">
    <text evidence="2">Belongs to the UPF0154 family.</text>
</comment>
<dbReference type="AlphaFoldDB" id="A0A091C1V1"/>
<evidence type="ECO:0000256" key="3">
    <source>
        <dbReference type="ARBA" id="ARBA00022692"/>
    </source>
</evidence>
<dbReference type="Pfam" id="PF03672">
    <property type="entry name" value="UPF0154"/>
    <property type="match status" value="1"/>
</dbReference>
<dbReference type="GO" id="GO:0016020">
    <property type="term" value="C:membrane"/>
    <property type="evidence" value="ECO:0007669"/>
    <property type="project" value="UniProtKB-SubCell"/>
</dbReference>
<keyword evidence="4 6" id="KW-1133">Transmembrane helix</keyword>
<dbReference type="InterPro" id="IPR005359">
    <property type="entry name" value="UPF0154"/>
</dbReference>
<keyword evidence="3 6" id="KW-0812">Transmembrane</keyword>
<comment type="caution">
    <text evidence="7">The sequence shown here is derived from an EMBL/GenBank/DDBJ whole genome shotgun (WGS) entry which is preliminary data.</text>
</comment>
<evidence type="ECO:0000256" key="2">
    <source>
        <dbReference type="ARBA" id="ARBA00006694"/>
    </source>
</evidence>
<evidence type="ECO:0000256" key="5">
    <source>
        <dbReference type="ARBA" id="ARBA00023136"/>
    </source>
</evidence>
<dbReference type="PATRIC" id="fig|1302649.3.peg.1706"/>